<evidence type="ECO:0000313" key="1">
    <source>
        <dbReference type="EMBL" id="EMB18838.1"/>
    </source>
</evidence>
<gene>
    <name evidence="1" type="ORF">RE6C_00471</name>
</gene>
<reference evidence="1" key="1">
    <citation type="submission" date="2012-11" db="EMBL/GenBank/DDBJ databases">
        <title>Permanent draft genomes of Rhodopirellula europaea strain SH398 and 6C.</title>
        <authorList>
            <person name="Richter M."/>
            <person name="Richter-Heitmann T."/>
            <person name="Frank C."/>
            <person name="Harder J."/>
            <person name="Glockner F.O."/>
        </authorList>
    </citation>
    <scope>NUCLEOTIDE SEQUENCE</scope>
    <source>
        <strain evidence="1">6C</strain>
    </source>
</reference>
<proteinExistence type="predicted"/>
<sequence length="48" mass="5510">MPEYTGKNVLRGYCKHFGVDWRCASSAIADRWQATSTGILLPLFWLIH</sequence>
<dbReference type="EMBL" id="ANMO01000025">
    <property type="protein sequence ID" value="EMB18838.1"/>
    <property type="molecule type" value="Genomic_DNA"/>
</dbReference>
<dbReference type="AlphaFoldDB" id="M2BAZ5"/>
<comment type="caution">
    <text evidence="1">The sequence shown here is derived from an EMBL/GenBank/DDBJ whole genome shotgun (WGS) entry which is preliminary data.</text>
</comment>
<accession>M2BAZ5</accession>
<reference evidence="1" key="2">
    <citation type="journal article" date="2013" name="Mar. Genomics">
        <title>Expression of sulfatases in Rhodopirellula baltica and the diversity of sulfatases in the genus Rhodopirellula.</title>
        <authorList>
            <person name="Wegner C.E."/>
            <person name="Richter-Heitmann T."/>
            <person name="Klindworth A."/>
            <person name="Klockow C."/>
            <person name="Richter M."/>
            <person name="Achstetter T."/>
            <person name="Glockner F.O."/>
            <person name="Harder J."/>
        </authorList>
    </citation>
    <scope>NUCLEOTIDE SEQUENCE [LARGE SCALE GENOMIC DNA]</scope>
    <source>
        <strain evidence="1">6C</strain>
    </source>
</reference>
<keyword evidence="2" id="KW-1185">Reference proteome</keyword>
<protein>
    <submittedName>
        <fullName evidence="1">Uncharacterized protein</fullName>
    </submittedName>
</protein>
<name>M2BAZ5_9BACT</name>
<evidence type="ECO:0000313" key="2">
    <source>
        <dbReference type="Proteomes" id="UP000011529"/>
    </source>
</evidence>
<organism evidence="1 2">
    <name type="scientific">Rhodopirellula europaea 6C</name>
    <dbReference type="NCBI Taxonomy" id="1263867"/>
    <lineage>
        <taxon>Bacteria</taxon>
        <taxon>Pseudomonadati</taxon>
        <taxon>Planctomycetota</taxon>
        <taxon>Planctomycetia</taxon>
        <taxon>Pirellulales</taxon>
        <taxon>Pirellulaceae</taxon>
        <taxon>Rhodopirellula</taxon>
    </lineage>
</organism>
<dbReference type="Proteomes" id="UP000011529">
    <property type="component" value="Unassembled WGS sequence"/>
</dbReference>
<dbReference type="PATRIC" id="fig|1263867.3.peg.506"/>